<evidence type="ECO:0000256" key="11">
    <source>
        <dbReference type="ARBA" id="ARBA00047481"/>
    </source>
</evidence>
<gene>
    <name evidence="12 14" type="primary">hisC</name>
    <name evidence="14" type="ORF">L21SP5_01742</name>
</gene>
<dbReference type="Pfam" id="PF00155">
    <property type="entry name" value="Aminotran_1_2"/>
    <property type="match status" value="1"/>
</dbReference>
<dbReference type="InterPro" id="IPR004839">
    <property type="entry name" value="Aminotransferase_I/II_large"/>
</dbReference>
<dbReference type="UniPathway" id="UPA00031">
    <property type="reaction ID" value="UER00012"/>
</dbReference>
<comment type="catalytic activity">
    <reaction evidence="11 12">
        <text>L-histidinol phosphate + 2-oxoglutarate = 3-(imidazol-4-yl)-2-oxopropyl phosphate + L-glutamate</text>
        <dbReference type="Rhea" id="RHEA:23744"/>
        <dbReference type="ChEBI" id="CHEBI:16810"/>
        <dbReference type="ChEBI" id="CHEBI:29985"/>
        <dbReference type="ChEBI" id="CHEBI:57766"/>
        <dbReference type="ChEBI" id="CHEBI:57980"/>
        <dbReference type="EC" id="2.6.1.9"/>
    </reaction>
</comment>
<evidence type="ECO:0000256" key="4">
    <source>
        <dbReference type="ARBA" id="ARBA00007970"/>
    </source>
</evidence>
<dbReference type="AlphaFoldDB" id="A0A0S2HZ93"/>
<evidence type="ECO:0000313" key="15">
    <source>
        <dbReference type="Proteomes" id="UP000064893"/>
    </source>
</evidence>
<protein>
    <recommendedName>
        <fullName evidence="12">Histidinol-phosphate aminotransferase</fullName>
        <ecNumber evidence="12">2.6.1.9</ecNumber>
    </recommendedName>
    <alternativeName>
        <fullName evidence="12">Imidazole acetol-phosphate transaminase</fullName>
    </alternativeName>
</protein>
<dbReference type="Gene3D" id="3.90.1150.10">
    <property type="entry name" value="Aspartate Aminotransferase, domain 1"/>
    <property type="match status" value="1"/>
</dbReference>
<sequence>MNIESLVRPNIRKLKPYSSARSLIKQDKQVLMDANENPFSELGRYPDPNQTDLREALAEYYKIPSDSILPGNGSDELIDLLFRVFTEPGRSNVLIPQPTYGMYEVAANIQNCYIKEVMLDNQFQPDADTILEAADKETKMIFLCSPNNPTGNILDTNTIEKILISFNGLVIIDQAYLEFSNSEPWRNRIKEFPNLIVLQTFSKAWGMAGIRGGLAFTNPEIIQWLMRIKLPYNLNQLTQRQMTQALKTAPVMKNWVNTIINERNAMVKALNTISAVVKVYPSDANYLLVKFRNAEQIYKQLKKRGIIIRDRSNMKGCKSTLRISIGTPRENSLLLKTLQNLNTTENQPTEKTPSVQ</sequence>
<proteinExistence type="inferred from homology"/>
<dbReference type="EMBL" id="CP013118">
    <property type="protein sequence ID" value="ALO15384.1"/>
    <property type="molecule type" value="Genomic_DNA"/>
</dbReference>
<comment type="similarity">
    <text evidence="4 12">Belongs to the class-II pyridoxal-phosphate-dependent aminotransferase family. Histidinol-phosphate aminotransferase subfamily.</text>
</comment>
<accession>A0A0S2HZ93</accession>
<dbReference type="Gene3D" id="3.40.640.10">
    <property type="entry name" value="Type I PLP-dependent aspartate aminotransferase-like (Major domain)"/>
    <property type="match status" value="1"/>
</dbReference>
<dbReference type="InterPro" id="IPR015424">
    <property type="entry name" value="PyrdxlP-dep_Trfase"/>
</dbReference>
<dbReference type="PATRIC" id="fig|1307839.3.peg.1846"/>
<evidence type="ECO:0000256" key="12">
    <source>
        <dbReference type="HAMAP-Rule" id="MF_01023"/>
    </source>
</evidence>
<keyword evidence="7 12" id="KW-0028">Amino-acid biosynthesis</keyword>
<evidence type="ECO:0000256" key="6">
    <source>
        <dbReference type="ARBA" id="ARBA00022576"/>
    </source>
</evidence>
<evidence type="ECO:0000256" key="7">
    <source>
        <dbReference type="ARBA" id="ARBA00022605"/>
    </source>
</evidence>
<evidence type="ECO:0000256" key="9">
    <source>
        <dbReference type="ARBA" id="ARBA00022898"/>
    </source>
</evidence>
<evidence type="ECO:0000256" key="2">
    <source>
        <dbReference type="ARBA" id="ARBA00005011"/>
    </source>
</evidence>
<comment type="pathway">
    <text evidence="2 12">Amino-acid biosynthesis; L-histidine biosynthesis; L-histidine from 5-phospho-alpha-D-ribose 1-diphosphate: step 7/9.</text>
</comment>
<comment type="cofactor">
    <cofactor evidence="1 12">
        <name>pyridoxal 5'-phosphate</name>
        <dbReference type="ChEBI" id="CHEBI:597326"/>
    </cofactor>
</comment>
<keyword evidence="15" id="KW-1185">Reference proteome</keyword>
<evidence type="ECO:0000256" key="5">
    <source>
        <dbReference type="ARBA" id="ARBA00011738"/>
    </source>
</evidence>
<dbReference type="KEGG" id="blq:L21SP5_01742"/>
<keyword evidence="8 12" id="KW-0808">Transferase</keyword>
<evidence type="ECO:0000256" key="1">
    <source>
        <dbReference type="ARBA" id="ARBA00001933"/>
    </source>
</evidence>
<evidence type="ECO:0000313" key="14">
    <source>
        <dbReference type="EMBL" id="ALO15384.1"/>
    </source>
</evidence>
<name>A0A0S2HZ93_9BACT</name>
<dbReference type="CDD" id="cd00609">
    <property type="entry name" value="AAT_like"/>
    <property type="match status" value="1"/>
</dbReference>
<dbReference type="InterPro" id="IPR015422">
    <property type="entry name" value="PyrdxlP-dep_Trfase_small"/>
</dbReference>
<evidence type="ECO:0000256" key="8">
    <source>
        <dbReference type="ARBA" id="ARBA00022679"/>
    </source>
</evidence>
<dbReference type="InterPro" id="IPR015421">
    <property type="entry name" value="PyrdxlP-dep_Trfase_major"/>
</dbReference>
<organism evidence="14 15">
    <name type="scientific">Salinivirga cyanobacteriivorans</name>
    <dbReference type="NCBI Taxonomy" id="1307839"/>
    <lineage>
        <taxon>Bacteria</taxon>
        <taxon>Pseudomonadati</taxon>
        <taxon>Bacteroidota</taxon>
        <taxon>Bacteroidia</taxon>
        <taxon>Bacteroidales</taxon>
        <taxon>Salinivirgaceae</taxon>
        <taxon>Salinivirga</taxon>
    </lineage>
</organism>
<dbReference type="InterPro" id="IPR001917">
    <property type="entry name" value="Aminotrans_II_pyridoxalP_BS"/>
</dbReference>
<evidence type="ECO:0000256" key="3">
    <source>
        <dbReference type="ARBA" id="ARBA00005189"/>
    </source>
</evidence>
<comment type="pathway">
    <text evidence="3">Lipid metabolism.</text>
</comment>
<feature type="modified residue" description="N6-(pyridoxal phosphate)lysine" evidence="12">
    <location>
        <position position="203"/>
    </location>
</feature>
<reference evidence="14 15" key="1">
    <citation type="submission" date="2015-11" db="EMBL/GenBank/DDBJ databases">
        <title>Description and complete genome sequence of a novel strain predominating in hypersaline microbial mats and representing a new family of the Bacteriodetes phylum.</title>
        <authorList>
            <person name="Spring S."/>
            <person name="Bunk B."/>
            <person name="Sproer C."/>
            <person name="Klenk H.-P."/>
        </authorList>
    </citation>
    <scope>NUCLEOTIDE SEQUENCE [LARGE SCALE GENOMIC DNA]</scope>
    <source>
        <strain evidence="14 15">L21-Spi-D4</strain>
    </source>
</reference>
<dbReference type="Proteomes" id="UP000064893">
    <property type="component" value="Chromosome"/>
</dbReference>
<dbReference type="PROSITE" id="PS00599">
    <property type="entry name" value="AA_TRANSFER_CLASS_2"/>
    <property type="match status" value="1"/>
</dbReference>
<dbReference type="GO" id="GO:0000105">
    <property type="term" value="P:L-histidine biosynthetic process"/>
    <property type="evidence" value="ECO:0007669"/>
    <property type="project" value="UniProtKB-UniRule"/>
</dbReference>
<dbReference type="OrthoDB" id="9813612at2"/>
<keyword evidence="9 12" id="KW-0663">Pyridoxal phosphate</keyword>
<dbReference type="PANTHER" id="PTHR42885">
    <property type="entry name" value="HISTIDINOL-PHOSPHATE AMINOTRANSFERASE-RELATED"/>
    <property type="match status" value="1"/>
</dbReference>
<dbReference type="SUPFAM" id="SSF53383">
    <property type="entry name" value="PLP-dependent transferases"/>
    <property type="match status" value="1"/>
</dbReference>
<dbReference type="HAMAP" id="MF_01023">
    <property type="entry name" value="HisC_aminotrans_2"/>
    <property type="match status" value="1"/>
</dbReference>
<dbReference type="STRING" id="1307839.L21SP5_01742"/>
<dbReference type="GO" id="GO:0030170">
    <property type="term" value="F:pyridoxal phosphate binding"/>
    <property type="evidence" value="ECO:0007669"/>
    <property type="project" value="InterPro"/>
</dbReference>
<dbReference type="EC" id="2.6.1.9" evidence="12"/>
<feature type="domain" description="Aminotransferase class I/classII large" evidence="13">
    <location>
        <begin position="34"/>
        <end position="335"/>
    </location>
</feature>
<comment type="subunit">
    <text evidence="5 12">Homodimer.</text>
</comment>
<dbReference type="NCBIfam" id="TIGR01141">
    <property type="entry name" value="hisC"/>
    <property type="match status" value="1"/>
</dbReference>
<dbReference type="PANTHER" id="PTHR42885:SF2">
    <property type="entry name" value="HISTIDINOL-PHOSPHATE AMINOTRANSFERASE"/>
    <property type="match status" value="1"/>
</dbReference>
<evidence type="ECO:0000259" key="13">
    <source>
        <dbReference type="Pfam" id="PF00155"/>
    </source>
</evidence>
<dbReference type="InterPro" id="IPR005861">
    <property type="entry name" value="HisP_aminotrans"/>
</dbReference>
<keyword evidence="6 12" id="KW-0032">Aminotransferase</keyword>
<dbReference type="RefSeq" id="WP_057952849.1">
    <property type="nucleotide sequence ID" value="NZ_CP013118.1"/>
</dbReference>
<evidence type="ECO:0000256" key="10">
    <source>
        <dbReference type="ARBA" id="ARBA00023102"/>
    </source>
</evidence>
<dbReference type="GO" id="GO:0004400">
    <property type="term" value="F:histidinol-phosphate transaminase activity"/>
    <property type="evidence" value="ECO:0007669"/>
    <property type="project" value="UniProtKB-UniRule"/>
</dbReference>
<keyword evidence="10 12" id="KW-0368">Histidine biosynthesis</keyword>